<keyword evidence="4" id="KW-1185">Reference proteome</keyword>
<evidence type="ECO:0000256" key="2">
    <source>
        <dbReference type="SAM" id="SignalP"/>
    </source>
</evidence>
<feature type="region of interest" description="Disordered" evidence="1">
    <location>
        <begin position="42"/>
        <end position="126"/>
    </location>
</feature>
<evidence type="ECO:0000313" key="4">
    <source>
        <dbReference type="Proteomes" id="UP000811255"/>
    </source>
</evidence>
<dbReference type="EMBL" id="JAHFVK010000002">
    <property type="protein sequence ID" value="MBT2134869.1"/>
    <property type="molecule type" value="Genomic_DNA"/>
</dbReference>
<name>A0ABS5W5B6_9SPHN</name>
<protein>
    <submittedName>
        <fullName evidence="3">Energy transducer TonB</fullName>
    </submittedName>
</protein>
<feature type="chain" id="PRO_5046858667" evidence="2">
    <location>
        <begin position="25"/>
        <end position="221"/>
    </location>
</feature>
<accession>A0ABS5W5B6</accession>
<sequence length="221" mass="22600">MAIVAMLHLLALAGLVRVFAPQFASTAIERASSLITVQIVAPAEPESSPEPKETADSGATGKEAPKAAAREVVVPPAPLQRPSPAPVVSGTGVAEISGAGEQGQGTGASGAGAGPGSGLSGNGTGSGARPLQLISGAIDDARDYPTPPGGRQVRRGHDVVIELTVGPGGRVTACRVTDPSPDPEADALTCRLATERFVFRPRLDANGQPTVGIYRWRQRWF</sequence>
<reference evidence="3 4" key="1">
    <citation type="submission" date="2021-05" db="EMBL/GenBank/DDBJ databases">
        <title>Croceibacterium sp. LX-88 genome sequence.</title>
        <authorList>
            <person name="Luo X."/>
        </authorList>
    </citation>
    <scope>NUCLEOTIDE SEQUENCE [LARGE SCALE GENOMIC DNA]</scope>
    <source>
        <strain evidence="3 4">LX-88</strain>
    </source>
</reference>
<organism evidence="3 4">
    <name type="scientific">Croceibacterium selenioxidans</name>
    <dbReference type="NCBI Taxonomy" id="2838833"/>
    <lineage>
        <taxon>Bacteria</taxon>
        <taxon>Pseudomonadati</taxon>
        <taxon>Pseudomonadota</taxon>
        <taxon>Alphaproteobacteria</taxon>
        <taxon>Sphingomonadales</taxon>
        <taxon>Erythrobacteraceae</taxon>
        <taxon>Croceibacterium</taxon>
    </lineage>
</organism>
<feature type="compositionally biased region" description="Gly residues" evidence="1">
    <location>
        <begin position="100"/>
        <end position="126"/>
    </location>
</feature>
<keyword evidence="2" id="KW-0732">Signal</keyword>
<feature type="compositionally biased region" description="Pro residues" evidence="1">
    <location>
        <begin position="75"/>
        <end position="85"/>
    </location>
</feature>
<evidence type="ECO:0000313" key="3">
    <source>
        <dbReference type="EMBL" id="MBT2134869.1"/>
    </source>
</evidence>
<gene>
    <name evidence="3" type="ORF">KK137_11040</name>
</gene>
<dbReference type="RefSeq" id="WP_214536481.1">
    <property type="nucleotide sequence ID" value="NZ_JAHFVK010000002.1"/>
</dbReference>
<dbReference type="Proteomes" id="UP000811255">
    <property type="component" value="Unassembled WGS sequence"/>
</dbReference>
<feature type="signal peptide" evidence="2">
    <location>
        <begin position="1"/>
        <end position="24"/>
    </location>
</feature>
<comment type="caution">
    <text evidence="3">The sequence shown here is derived from an EMBL/GenBank/DDBJ whole genome shotgun (WGS) entry which is preliminary data.</text>
</comment>
<proteinExistence type="predicted"/>
<evidence type="ECO:0000256" key="1">
    <source>
        <dbReference type="SAM" id="MobiDB-lite"/>
    </source>
</evidence>